<evidence type="ECO:0000313" key="13">
    <source>
        <dbReference type="Proteomes" id="UP000237082"/>
    </source>
</evidence>
<dbReference type="NCBIfam" id="TIGR01352">
    <property type="entry name" value="tonB_Cterm"/>
    <property type="match status" value="1"/>
</dbReference>
<dbReference type="SUPFAM" id="SSF74653">
    <property type="entry name" value="TolA/TonB C-terminal domain"/>
    <property type="match status" value="1"/>
</dbReference>
<keyword evidence="6" id="KW-0812">Transmembrane</keyword>
<dbReference type="GO" id="GO:0031992">
    <property type="term" value="F:energy transducer activity"/>
    <property type="evidence" value="ECO:0007669"/>
    <property type="project" value="TreeGrafter"/>
</dbReference>
<evidence type="ECO:0000256" key="3">
    <source>
        <dbReference type="ARBA" id="ARBA00022448"/>
    </source>
</evidence>
<dbReference type="OrthoDB" id="9792439at2"/>
<evidence type="ECO:0000256" key="4">
    <source>
        <dbReference type="ARBA" id="ARBA00022475"/>
    </source>
</evidence>
<dbReference type="PROSITE" id="PS52015">
    <property type="entry name" value="TONB_CTD"/>
    <property type="match status" value="1"/>
</dbReference>
<evidence type="ECO:0000313" key="12">
    <source>
        <dbReference type="EMBL" id="POZ63628.1"/>
    </source>
</evidence>
<dbReference type="InterPro" id="IPR051045">
    <property type="entry name" value="TonB-dependent_transducer"/>
</dbReference>
<proteinExistence type="inferred from homology"/>
<dbReference type="GO" id="GO:0098797">
    <property type="term" value="C:plasma membrane protein complex"/>
    <property type="evidence" value="ECO:0007669"/>
    <property type="project" value="TreeGrafter"/>
</dbReference>
<evidence type="ECO:0000256" key="5">
    <source>
        <dbReference type="ARBA" id="ARBA00022519"/>
    </source>
</evidence>
<dbReference type="EMBL" id="PQWB01000011">
    <property type="protein sequence ID" value="POZ63628.1"/>
    <property type="molecule type" value="Genomic_DNA"/>
</dbReference>
<evidence type="ECO:0000256" key="10">
    <source>
        <dbReference type="SAM" id="MobiDB-lite"/>
    </source>
</evidence>
<dbReference type="GO" id="GO:0055085">
    <property type="term" value="P:transmembrane transport"/>
    <property type="evidence" value="ECO:0007669"/>
    <property type="project" value="InterPro"/>
</dbReference>
<feature type="domain" description="TonB C-terminal" evidence="11">
    <location>
        <begin position="134"/>
        <end position="228"/>
    </location>
</feature>
<dbReference type="PANTHER" id="PTHR33446">
    <property type="entry name" value="PROTEIN TONB-RELATED"/>
    <property type="match status" value="1"/>
</dbReference>
<keyword evidence="3" id="KW-0813">Transport</keyword>
<comment type="similarity">
    <text evidence="2">Belongs to the TonB family.</text>
</comment>
<dbReference type="Proteomes" id="UP000237082">
    <property type="component" value="Unassembled WGS sequence"/>
</dbReference>
<evidence type="ECO:0000256" key="9">
    <source>
        <dbReference type="ARBA" id="ARBA00023136"/>
    </source>
</evidence>
<keyword evidence="8" id="KW-1133">Transmembrane helix</keyword>
<dbReference type="InterPro" id="IPR006260">
    <property type="entry name" value="TonB/TolA_C"/>
</dbReference>
<accession>A0A2S5DKX5</accession>
<reference evidence="13" key="1">
    <citation type="submission" date="2018-02" db="EMBL/GenBank/DDBJ databases">
        <authorList>
            <person name="O'Hara-Hanley K."/>
            <person name="Soby S."/>
        </authorList>
    </citation>
    <scope>NUCLEOTIDE SEQUENCE [LARGE SCALE GENOMIC DNA]</scope>
    <source>
        <strain evidence="13">MWU14-2602</strain>
    </source>
</reference>
<keyword evidence="9" id="KW-0472">Membrane</keyword>
<comment type="caution">
    <text evidence="12">The sequence shown here is derived from an EMBL/GenBank/DDBJ whole genome shotgun (WGS) entry which is preliminary data.</text>
</comment>
<feature type="region of interest" description="Disordered" evidence="10">
    <location>
        <begin position="45"/>
        <end position="161"/>
    </location>
</feature>
<dbReference type="GO" id="GO:0015031">
    <property type="term" value="P:protein transport"/>
    <property type="evidence" value="ECO:0007669"/>
    <property type="project" value="UniProtKB-KW"/>
</dbReference>
<evidence type="ECO:0000256" key="7">
    <source>
        <dbReference type="ARBA" id="ARBA00022927"/>
    </source>
</evidence>
<name>A0A2S5DKX5_9NEIS</name>
<evidence type="ECO:0000256" key="8">
    <source>
        <dbReference type="ARBA" id="ARBA00022989"/>
    </source>
</evidence>
<sequence>MKSAPLLQFFALSCVLATHVMALWLLNSAPSAARRITPPQLARMEMVTPAAAGPQAAAPSPQSRPADAKPSPAKPAPKTTAAPQEKSQPMPSAKAASLPAAPAAISPGEAPSAESQAVSPGKPAGSDKPQTISEPLAHGGYLNNPAPAYPAESQEDGEAGTVRLRVHVSAQGQPLDVTVQDSSGFPRLDRAARAAVKRWRFIPAKRGDEAIAYTFIVPVEFSLKSIRS</sequence>
<keyword evidence="7" id="KW-0653">Protein transport</keyword>
<dbReference type="Gene3D" id="3.30.1150.10">
    <property type="match status" value="1"/>
</dbReference>
<gene>
    <name evidence="12" type="ORF">C2I19_03065</name>
</gene>
<evidence type="ECO:0000256" key="1">
    <source>
        <dbReference type="ARBA" id="ARBA00004383"/>
    </source>
</evidence>
<evidence type="ECO:0000256" key="6">
    <source>
        <dbReference type="ARBA" id="ARBA00022692"/>
    </source>
</evidence>
<dbReference type="AlphaFoldDB" id="A0A2S5DKX5"/>
<keyword evidence="13" id="KW-1185">Reference proteome</keyword>
<feature type="compositionally biased region" description="Low complexity" evidence="10">
    <location>
        <begin position="49"/>
        <end position="107"/>
    </location>
</feature>
<dbReference type="PANTHER" id="PTHR33446:SF2">
    <property type="entry name" value="PROTEIN TONB"/>
    <property type="match status" value="1"/>
</dbReference>
<dbReference type="Pfam" id="PF03544">
    <property type="entry name" value="TonB_C"/>
    <property type="match status" value="1"/>
</dbReference>
<keyword evidence="5" id="KW-0997">Cell inner membrane</keyword>
<evidence type="ECO:0000259" key="11">
    <source>
        <dbReference type="PROSITE" id="PS52015"/>
    </source>
</evidence>
<protein>
    <submittedName>
        <fullName evidence="12">Energy transducer TonB</fullName>
    </submittedName>
</protein>
<dbReference type="InterPro" id="IPR037682">
    <property type="entry name" value="TonB_C"/>
</dbReference>
<comment type="subcellular location">
    <subcellularLocation>
        <location evidence="1">Cell inner membrane</location>
        <topology evidence="1">Single-pass membrane protein</topology>
        <orientation evidence="1">Periplasmic side</orientation>
    </subcellularLocation>
</comment>
<evidence type="ECO:0000256" key="2">
    <source>
        <dbReference type="ARBA" id="ARBA00006555"/>
    </source>
</evidence>
<organism evidence="12 13">
    <name type="scientific">Chromobacterium alticapitis</name>
    <dbReference type="NCBI Taxonomy" id="2073169"/>
    <lineage>
        <taxon>Bacteria</taxon>
        <taxon>Pseudomonadati</taxon>
        <taxon>Pseudomonadota</taxon>
        <taxon>Betaproteobacteria</taxon>
        <taxon>Neisseriales</taxon>
        <taxon>Chromobacteriaceae</taxon>
        <taxon>Chromobacterium</taxon>
    </lineage>
</organism>
<keyword evidence="4" id="KW-1003">Cell membrane</keyword>